<name>A0A418WZZ9_9BURK</name>
<feature type="domain" description="Guanylate kinase/L-type calcium channel beta subunit" evidence="7">
    <location>
        <begin position="243"/>
        <end position="423"/>
    </location>
</feature>
<evidence type="ECO:0000256" key="5">
    <source>
        <dbReference type="ARBA" id="ARBA00022741"/>
    </source>
</evidence>
<evidence type="ECO:0000313" key="9">
    <source>
        <dbReference type="Proteomes" id="UP000285190"/>
    </source>
</evidence>
<dbReference type="Proteomes" id="UP000285190">
    <property type="component" value="Unassembled WGS sequence"/>
</dbReference>
<evidence type="ECO:0000256" key="3">
    <source>
        <dbReference type="ARBA" id="ARBA00012892"/>
    </source>
</evidence>
<dbReference type="AlphaFoldDB" id="A0A418WZZ9"/>
<evidence type="ECO:0000256" key="1">
    <source>
        <dbReference type="ARBA" id="ARBA00000373"/>
    </source>
</evidence>
<evidence type="ECO:0000256" key="6">
    <source>
        <dbReference type="ARBA" id="ARBA00022840"/>
    </source>
</evidence>
<dbReference type="InterPro" id="IPR009389">
    <property type="entry name" value="DUF1045"/>
</dbReference>
<dbReference type="InterPro" id="IPR027417">
    <property type="entry name" value="P-loop_NTPase"/>
</dbReference>
<comment type="pathway">
    <text evidence="2">Metabolic intermediate biosynthesis; 5-phospho-alpha-D-ribose 1-diphosphate biosynthesis; 5-phospho-alpha-D-ribose 1-diphosphate from D-ribose 5-phosphate (route II): step 3/3.</text>
</comment>
<keyword evidence="8" id="KW-0418">Kinase</keyword>
<keyword evidence="5" id="KW-0547">Nucleotide-binding</keyword>
<evidence type="ECO:0000256" key="4">
    <source>
        <dbReference type="ARBA" id="ARBA00022679"/>
    </source>
</evidence>
<sequence length="423" mass="47224">MARYALYFAPPPDSPWSAAGCRWLGRNAATGETGMRHQPSSIAPPLLARITTEARRYGFHATLKAPFHLAAGFSESHLLTMAAAFARLQRPVPLLGMHVSPVRGFLALCPSGPQHDIEALAMRCVSYFDILRAPPAARELERYTSRPLTARQSTLLLQWGYPYTDDEFRFHMTLTDALRGVNADVVHALTREANVCFAAAMAATPLMIDALSIFREERPGAPLTIWQRFPFNASRRNSSLPAAGRLFYLVGPSGVGKDTVVQWVKDHVPPHAGIVFARRTVTRPRHGTEMHDPTDTENFWQLEKAGHFAMMWQANGLCYGIRRGIEADLKAGRDVVVVGSREYVPQLRQSFPDALVVWIGADTDAIRQRIETRHRESGEALSGRLERLDQFDEIREQSVIHLDNSGLPEIAGRHLLDVLLQPR</sequence>
<dbReference type="Pfam" id="PF06299">
    <property type="entry name" value="DUF1045"/>
    <property type="match status" value="1"/>
</dbReference>
<reference evidence="8 9" key="1">
    <citation type="submission" date="2018-09" db="EMBL/GenBank/DDBJ databases">
        <authorList>
            <person name="Zhu H."/>
        </authorList>
    </citation>
    <scope>NUCLEOTIDE SEQUENCE [LARGE SCALE GENOMIC DNA]</scope>
    <source>
        <strain evidence="8 9">K2R10-39</strain>
    </source>
</reference>
<comment type="caution">
    <text evidence="8">The sequence shown here is derived from an EMBL/GenBank/DDBJ whole genome shotgun (WGS) entry which is preliminary data.</text>
</comment>
<keyword evidence="6" id="KW-0067">ATP-binding</keyword>
<dbReference type="NCBIfam" id="TIGR02322">
    <property type="entry name" value="phosphon_PhnN"/>
    <property type="match status" value="1"/>
</dbReference>
<keyword evidence="9" id="KW-1185">Reference proteome</keyword>
<dbReference type="RefSeq" id="WP_119737559.1">
    <property type="nucleotide sequence ID" value="NZ_QYUN01000002.1"/>
</dbReference>
<evidence type="ECO:0000259" key="7">
    <source>
        <dbReference type="SMART" id="SM00072"/>
    </source>
</evidence>
<organism evidence="8 9">
    <name type="scientific">Noviherbaspirillum cavernae</name>
    <dbReference type="NCBI Taxonomy" id="2320862"/>
    <lineage>
        <taxon>Bacteria</taxon>
        <taxon>Pseudomonadati</taxon>
        <taxon>Pseudomonadota</taxon>
        <taxon>Betaproteobacteria</taxon>
        <taxon>Burkholderiales</taxon>
        <taxon>Oxalobacteraceae</taxon>
        <taxon>Noviherbaspirillum</taxon>
    </lineage>
</organism>
<keyword evidence="4" id="KW-0808">Transferase</keyword>
<evidence type="ECO:0000256" key="2">
    <source>
        <dbReference type="ARBA" id="ARBA00005069"/>
    </source>
</evidence>
<dbReference type="InterPro" id="IPR008145">
    <property type="entry name" value="GK/Ca_channel_bsu"/>
</dbReference>
<evidence type="ECO:0000313" key="8">
    <source>
        <dbReference type="EMBL" id="RJG05663.1"/>
    </source>
</evidence>
<comment type="catalytic activity">
    <reaction evidence="1">
        <text>alpha-D-ribose 1,5-bisphosphate + ATP = 5-phospho-alpha-D-ribose 1-diphosphate + ADP</text>
        <dbReference type="Rhea" id="RHEA:20109"/>
        <dbReference type="ChEBI" id="CHEBI:30616"/>
        <dbReference type="ChEBI" id="CHEBI:58017"/>
        <dbReference type="ChEBI" id="CHEBI:68688"/>
        <dbReference type="ChEBI" id="CHEBI:456216"/>
        <dbReference type="EC" id="2.7.4.23"/>
    </reaction>
</comment>
<dbReference type="SUPFAM" id="SSF52540">
    <property type="entry name" value="P-loop containing nucleoside triphosphate hydrolases"/>
    <property type="match status" value="1"/>
</dbReference>
<protein>
    <recommendedName>
        <fullName evidence="3">ribose 1,5-bisphosphate phosphokinase</fullName>
        <ecNumber evidence="3">2.7.4.23</ecNumber>
    </recommendedName>
</protein>
<dbReference type="Gene3D" id="3.40.50.300">
    <property type="entry name" value="P-loop containing nucleotide triphosphate hydrolases"/>
    <property type="match status" value="1"/>
</dbReference>
<dbReference type="OrthoDB" id="5801437at2"/>
<dbReference type="UniPathway" id="UPA00087">
    <property type="reaction ID" value="UER00175"/>
</dbReference>
<dbReference type="EC" id="2.7.4.23" evidence="3"/>
<dbReference type="InterPro" id="IPR012699">
    <property type="entry name" value="PhnN"/>
</dbReference>
<dbReference type="GO" id="GO:0006015">
    <property type="term" value="P:5-phosphoribose 1-diphosphate biosynthetic process"/>
    <property type="evidence" value="ECO:0007669"/>
    <property type="project" value="UniProtKB-UniPathway"/>
</dbReference>
<gene>
    <name evidence="8" type="primary">phnN</name>
    <name evidence="8" type="ORF">D3870_06200</name>
</gene>
<dbReference type="SMART" id="SM00072">
    <property type="entry name" value="GuKc"/>
    <property type="match status" value="1"/>
</dbReference>
<dbReference type="GO" id="GO:0033863">
    <property type="term" value="F:ribose 1,5-bisphosphate phosphokinase activity"/>
    <property type="evidence" value="ECO:0007669"/>
    <property type="project" value="UniProtKB-EC"/>
</dbReference>
<dbReference type="EMBL" id="QYUN01000002">
    <property type="protein sequence ID" value="RJG05663.1"/>
    <property type="molecule type" value="Genomic_DNA"/>
</dbReference>
<dbReference type="GO" id="GO:0005524">
    <property type="term" value="F:ATP binding"/>
    <property type="evidence" value="ECO:0007669"/>
    <property type="project" value="UniProtKB-KW"/>
</dbReference>
<accession>A0A418WZZ9</accession>
<proteinExistence type="predicted"/>